<comment type="caution">
    <text evidence="9">The sequence shown here is derived from an EMBL/GenBank/DDBJ whole genome shotgun (WGS) entry which is preliminary data.</text>
</comment>
<dbReference type="Pfam" id="PF16901">
    <property type="entry name" value="DAO_C"/>
    <property type="match status" value="1"/>
</dbReference>
<evidence type="ECO:0000259" key="7">
    <source>
        <dbReference type="Pfam" id="PF01266"/>
    </source>
</evidence>
<accession>A0ABQ6AWH2</accession>
<evidence type="ECO:0000256" key="3">
    <source>
        <dbReference type="ARBA" id="ARBA00022630"/>
    </source>
</evidence>
<dbReference type="EMBL" id="BSOW01000003">
    <property type="protein sequence ID" value="GLR84486.1"/>
    <property type="molecule type" value="Genomic_DNA"/>
</dbReference>
<dbReference type="PRINTS" id="PR01001">
    <property type="entry name" value="FADG3PDH"/>
</dbReference>
<comment type="catalytic activity">
    <reaction evidence="6">
        <text>a quinone + sn-glycerol 3-phosphate = dihydroxyacetone phosphate + a quinol</text>
        <dbReference type="Rhea" id="RHEA:18977"/>
        <dbReference type="ChEBI" id="CHEBI:24646"/>
        <dbReference type="ChEBI" id="CHEBI:57597"/>
        <dbReference type="ChEBI" id="CHEBI:57642"/>
        <dbReference type="ChEBI" id="CHEBI:132124"/>
        <dbReference type="EC" id="1.1.5.3"/>
    </reaction>
</comment>
<dbReference type="Gene3D" id="1.10.8.870">
    <property type="entry name" value="Alpha-glycerophosphate oxidase, cap domain"/>
    <property type="match status" value="1"/>
</dbReference>
<dbReference type="InterPro" id="IPR038299">
    <property type="entry name" value="DAO_C_sf"/>
</dbReference>
<keyword evidence="5 6" id="KW-0560">Oxidoreductase</keyword>
<dbReference type="PROSITE" id="PS00978">
    <property type="entry name" value="FAD_G3PDH_2"/>
    <property type="match status" value="1"/>
</dbReference>
<dbReference type="InterPro" id="IPR031656">
    <property type="entry name" value="DAO_C"/>
</dbReference>
<protein>
    <recommendedName>
        <fullName evidence="6">Glycerol-3-phosphate dehydrogenase</fullName>
        <ecNumber evidence="6">1.1.5.3</ecNumber>
    </recommendedName>
</protein>
<dbReference type="NCBIfam" id="NF008899">
    <property type="entry name" value="PRK12266.1"/>
    <property type="match status" value="1"/>
</dbReference>
<dbReference type="InterPro" id="IPR000447">
    <property type="entry name" value="G3P_DH_FAD-dep"/>
</dbReference>
<dbReference type="NCBIfam" id="NF009906">
    <property type="entry name" value="PRK13369.1"/>
    <property type="match status" value="1"/>
</dbReference>
<reference evidence="10" key="1">
    <citation type="journal article" date="2019" name="Int. J. Syst. Evol. Microbiol.">
        <title>The Global Catalogue of Microorganisms (GCM) 10K type strain sequencing project: providing services to taxonomists for standard genome sequencing and annotation.</title>
        <authorList>
            <consortium name="The Broad Institute Genomics Platform"/>
            <consortium name="The Broad Institute Genome Sequencing Center for Infectious Disease"/>
            <person name="Wu L."/>
            <person name="Ma J."/>
        </authorList>
    </citation>
    <scope>NUCLEOTIDE SEQUENCE [LARGE SCALE GENOMIC DNA]</scope>
    <source>
        <strain evidence="10">NBRC 102520</strain>
    </source>
</reference>
<proteinExistence type="inferred from homology"/>
<comment type="similarity">
    <text evidence="2 6">Belongs to the FAD-dependent glycerol-3-phosphate dehydrogenase family.</text>
</comment>
<dbReference type="RefSeq" id="WP_284262201.1">
    <property type="nucleotide sequence ID" value="NZ_BSOW01000003.1"/>
</dbReference>
<evidence type="ECO:0000256" key="1">
    <source>
        <dbReference type="ARBA" id="ARBA00001974"/>
    </source>
</evidence>
<dbReference type="SUPFAM" id="SSF51905">
    <property type="entry name" value="FAD/NAD(P)-binding domain"/>
    <property type="match status" value="1"/>
</dbReference>
<evidence type="ECO:0000256" key="6">
    <source>
        <dbReference type="RuleBase" id="RU361217"/>
    </source>
</evidence>
<comment type="cofactor">
    <cofactor evidence="1 6">
        <name>FAD</name>
        <dbReference type="ChEBI" id="CHEBI:57692"/>
    </cofactor>
</comment>
<organism evidence="9 10">
    <name type="scientific">Bradyrhizobium iriomotense</name>
    <dbReference type="NCBI Taxonomy" id="441950"/>
    <lineage>
        <taxon>Bacteria</taxon>
        <taxon>Pseudomonadati</taxon>
        <taxon>Pseudomonadota</taxon>
        <taxon>Alphaproteobacteria</taxon>
        <taxon>Hyphomicrobiales</taxon>
        <taxon>Nitrobacteraceae</taxon>
        <taxon>Bradyrhizobium</taxon>
    </lineage>
</organism>
<keyword evidence="3 6" id="KW-0285">Flavoprotein</keyword>
<dbReference type="EC" id="1.1.5.3" evidence="6"/>
<dbReference type="PROSITE" id="PS00977">
    <property type="entry name" value="FAD_G3PDH_1"/>
    <property type="match status" value="1"/>
</dbReference>
<evidence type="ECO:0000256" key="2">
    <source>
        <dbReference type="ARBA" id="ARBA00007330"/>
    </source>
</evidence>
<dbReference type="Gene3D" id="3.30.9.10">
    <property type="entry name" value="D-Amino Acid Oxidase, subunit A, domain 2"/>
    <property type="match status" value="1"/>
</dbReference>
<dbReference type="PANTHER" id="PTHR11985">
    <property type="entry name" value="GLYCEROL-3-PHOSPHATE DEHYDROGENASE"/>
    <property type="match status" value="1"/>
</dbReference>
<keyword evidence="10" id="KW-1185">Reference proteome</keyword>
<gene>
    <name evidence="9" type="ORF">GCM10007857_11960</name>
</gene>
<name>A0ABQ6AWH2_9BRAD</name>
<dbReference type="Proteomes" id="UP001156905">
    <property type="component" value="Unassembled WGS sequence"/>
</dbReference>
<evidence type="ECO:0000256" key="4">
    <source>
        <dbReference type="ARBA" id="ARBA00022827"/>
    </source>
</evidence>
<dbReference type="PANTHER" id="PTHR11985:SF15">
    <property type="entry name" value="GLYCEROL-3-PHOSPHATE DEHYDROGENASE, MITOCHONDRIAL"/>
    <property type="match status" value="1"/>
</dbReference>
<feature type="domain" description="FAD dependent oxidoreductase" evidence="7">
    <location>
        <begin position="16"/>
        <end position="339"/>
    </location>
</feature>
<dbReference type="Gene3D" id="3.50.50.60">
    <property type="entry name" value="FAD/NAD(P)-binding domain"/>
    <property type="match status" value="1"/>
</dbReference>
<dbReference type="InterPro" id="IPR036188">
    <property type="entry name" value="FAD/NAD-bd_sf"/>
</dbReference>
<evidence type="ECO:0000313" key="9">
    <source>
        <dbReference type="EMBL" id="GLR84486.1"/>
    </source>
</evidence>
<keyword evidence="4" id="KW-0274">FAD</keyword>
<dbReference type="Pfam" id="PF01266">
    <property type="entry name" value="DAO"/>
    <property type="match status" value="1"/>
</dbReference>
<evidence type="ECO:0000259" key="8">
    <source>
        <dbReference type="Pfam" id="PF16901"/>
    </source>
</evidence>
<evidence type="ECO:0000256" key="5">
    <source>
        <dbReference type="ARBA" id="ARBA00023002"/>
    </source>
</evidence>
<evidence type="ECO:0000313" key="10">
    <source>
        <dbReference type="Proteomes" id="UP001156905"/>
    </source>
</evidence>
<feature type="domain" description="Alpha-glycerophosphate oxidase C-terminal" evidence="8">
    <location>
        <begin position="394"/>
        <end position="489"/>
    </location>
</feature>
<dbReference type="InterPro" id="IPR006076">
    <property type="entry name" value="FAD-dep_OxRdtase"/>
</dbReference>
<dbReference type="SUPFAM" id="SSF54373">
    <property type="entry name" value="FAD-linked reductases, C-terminal domain"/>
    <property type="match status" value="1"/>
</dbReference>
<sequence>MTGAAPDAGRDHGLVDIAIIGGGINGAGIARDAAGRGLKVLLCEKDDFAEGTSSRSGKLVHGGLRYLEYYEFRLVREALIEREVLLASAPHIIWPMRFVLPHSPEQRPAWLLRTGLFLYDHLGGRKRLPPSRGLDLAHAPEGAPLRAEFRRGFEYSDCWVDDARLVILNLIDAAQNDAKILPRTRAVSARREGGVWRLEMQSEDGGTQIVRARALVNAAGPWVQDVVQGVAGLNSSHNVRLVKGSHVVVPKFWSGPQAYLLQNEDRRVIFVNPYEDDLALIGTTDIPYDGSAEDVAIDEGEIDYLLRVLSRYFRAPPRGNEVVHAFSGVRPLYDDNADNPSAVTRDYVFEVHGTPDASPLLSIFGGKITTYRKLAEHALGRLEAWFPKMQPAWTAGAPLPGGDIGGRFDNFVVDLARDYPDLPRKLIHHYARLYGTRARELLGPARISADLGRHFGGDFYEREAAFLREKEWAKRPADFLDRRTKHGLHLTPAQRDAFEDHI</sequence>